<feature type="compositionally biased region" description="Polar residues" evidence="1">
    <location>
        <begin position="235"/>
        <end position="256"/>
    </location>
</feature>
<dbReference type="InterPro" id="IPR001054">
    <property type="entry name" value="A/G_cyclase"/>
</dbReference>
<evidence type="ECO:0000313" key="4">
    <source>
        <dbReference type="Proteomes" id="UP001530400"/>
    </source>
</evidence>
<feature type="compositionally biased region" description="Basic and acidic residues" evidence="1">
    <location>
        <begin position="114"/>
        <end position="137"/>
    </location>
</feature>
<dbReference type="Pfam" id="PF00211">
    <property type="entry name" value="Guanylate_cyc"/>
    <property type="match status" value="1"/>
</dbReference>
<dbReference type="AlphaFoldDB" id="A0ABD3NAU9"/>
<feature type="region of interest" description="Disordered" evidence="1">
    <location>
        <begin position="1"/>
        <end position="65"/>
    </location>
</feature>
<protein>
    <recommendedName>
        <fullName evidence="2">Guanylate cyclase domain-containing protein</fullName>
    </recommendedName>
</protein>
<dbReference type="PANTHER" id="PTHR43081">
    <property type="entry name" value="ADENYLATE CYCLASE, TERMINAL-DIFFERENTIATION SPECIFIC-RELATED"/>
    <property type="match status" value="1"/>
</dbReference>
<comment type="caution">
    <text evidence="3">The sequence shown here is derived from an EMBL/GenBank/DDBJ whole genome shotgun (WGS) entry which is preliminary data.</text>
</comment>
<sequence>MGPKQIPSVTHNAAEAKKPKTVQLAQARRQINNPLAHSYNLPRRATTGDEGASSSFTYGSNKREEARDIQRQQALLQCQHQLLRQLKEQGEMVQHQQPQQLRQEQTKSNNLRSNSHDLKSSRAARDNNRSNSHDRTQVRSNRQQTSSHRQQHHCTRNNTDNAAAKALANLSMTDGYQGPPSRRASISSGNDHSRRRSSMLSEDSYLYTDSGDDAYNQEMYSVLAEQPPPPDRVNKSFTNKHNYVPQSTNDAPSAAQTEEDYYEFYTEKELVNGSTTPNTSIDQAYAPKTDAYETNNSYAETLYIGETEGISIPTGDLTIVCVDIQGSESFREELPHDWIEAQDVYDIIIRKSYADHDGYEISSRGSTFNLAFQDPIDALAFALEVQVKLYNYDSWPAGILKHPNAKDEPALKFKGIRAKIGMHRGLVHIQADALTGEPVYVGDAVEVAKEVGSLCHGGQILITSKAWNATTGRCPGRPQVMDCGKHFLFEAQCISEWHLILERLEEESNLKRLKSSSRMHLQYMGGCFHQCQVRSSCGLHFSTLHIRGTEESRCALFKQLE</sequence>
<feature type="domain" description="Guanylate cyclase" evidence="2">
    <location>
        <begin position="74"/>
        <end position="482"/>
    </location>
</feature>
<dbReference type="Proteomes" id="UP001530400">
    <property type="component" value="Unassembled WGS sequence"/>
</dbReference>
<dbReference type="PANTHER" id="PTHR43081:SF1">
    <property type="entry name" value="ADENYLATE CYCLASE, TERMINAL-DIFFERENTIATION SPECIFIC"/>
    <property type="match status" value="1"/>
</dbReference>
<feature type="region of interest" description="Disordered" evidence="1">
    <location>
        <begin position="224"/>
        <end position="256"/>
    </location>
</feature>
<gene>
    <name evidence="3" type="ORF">ACHAWO_006332</name>
</gene>
<evidence type="ECO:0000313" key="3">
    <source>
        <dbReference type="EMBL" id="KAL3773210.1"/>
    </source>
</evidence>
<reference evidence="3 4" key="1">
    <citation type="submission" date="2024-10" db="EMBL/GenBank/DDBJ databases">
        <title>Updated reference genomes for cyclostephanoid diatoms.</title>
        <authorList>
            <person name="Roberts W.R."/>
            <person name="Alverson A.J."/>
        </authorList>
    </citation>
    <scope>NUCLEOTIDE SEQUENCE [LARGE SCALE GENOMIC DNA]</scope>
    <source>
        <strain evidence="3 4">AJA010-31</strain>
    </source>
</reference>
<feature type="region of interest" description="Disordered" evidence="1">
    <location>
        <begin position="172"/>
        <end position="212"/>
    </location>
</feature>
<feature type="region of interest" description="Disordered" evidence="1">
    <location>
        <begin position="89"/>
        <end position="158"/>
    </location>
</feature>
<accession>A0ABD3NAU9</accession>
<dbReference type="EMBL" id="JALLPJ020001243">
    <property type="protein sequence ID" value="KAL3773210.1"/>
    <property type="molecule type" value="Genomic_DNA"/>
</dbReference>
<dbReference type="SUPFAM" id="SSF55073">
    <property type="entry name" value="Nucleotide cyclase"/>
    <property type="match status" value="1"/>
</dbReference>
<dbReference type="Gene3D" id="3.30.70.1230">
    <property type="entry name" value="Nucleotide cyclase"/>
    <property type="match status" value="1"/>
</dbReference>
<organism evidence="3 4">
    <name type="scientific">Cyclotella atomus</name>
    <dbReference type="NCBI Taxonomy" id="382360"/>
    <lineage>
        <taxon>Eukaryota</taxon>
        <taxon>Sar</taxon>
        <taxon>Stramenopiles</taxon>
        <taxon>Ochrophyta</taxon>
        <taxon>Bacillariophyta</taxon>
        <taxon>Coscinodiscophyceae</taxon>
        <taxon>Thalassiosirophycidae</taxon>
        <taxon>Stephanodiscales</taxon>
        <taxon>Stephanodiscaceae</taxon>
        <taxon>Cyclotella</taxon>
    </lineage>
</organism>
<evidence type="ECO:0000259" key="2">
    <source>
        <dbReference type="SMART" id="SM00044"/>
    </source>
</evidence>
<dbReference type="InterPro" id="IPR050697">
    <property type="entry name" value="Adenylyl/Guanylyl_Cyclase_3/4"/>
</dbReference>
<proteinExistence type="predicted"/>
<evidence type="ECO:0000256" key="1">
    <source>
        <dbReference type="SAM" id="MobiDB-lite"/>
    </source>
</evidence>
<feature type="compositionally biased region" description="Low complexity" evidence="1">
    <location>
        <begin position="139"/>
        <end position="148"/>
    </location>
</feature>
<name>A0ABD3NAU9_9STRA</name>
<feature type="compositionally biased region" description="Low complexity" evidence="1">
    <location>
        <begin position="94"/>
        <end position="103"/>
    </location>
</feature>
<dbReference type="InterPro" id="IPR029787">
    <property type="entry name" value="Nucleotide_cyclase"/>
</dbReference>
<dbReference type="SMART" id="SM00044">
    <property type="entry name" value="CYCc"/>
    <property type="match status" value="1"/>
</dbReference>
<keyword evidence="4" id="KW-1185">Reference proteome</keyword>